<evidence type="ECO:0000313" key="3">
    <source>
        <dbReference type="Proteomes" id="UP000324222"/>
    </source>
</evidence>
<accession>A0A5B7GQ37</accession>
<proteinExistence type="predicted"/>
<name>A0A5B7GQ37_PORTR</name>
<protein>
    <submittedName>
        <fullName evidence="2">Uncharacterized protein</fullName>
    </submittedName>
</protein>
<feature type="region of interest" description="Disordered" evidence="1">
    <location>
        <begin position="35"/>
        <end position="80"/>
    </location>
</feature>
<keyword evidence="3" id="KW-1185">Reference proteome</keyword>
<dbReference type="Proteomes" id="UP000324222">
    <property type="component" value="Unassembled WGS sequence"/>
</dbReference>
<sequence length="137" mass="15852">MAGLEDDRVKLSAIIPDDDDVEVEDDDVLDPDYDMSALLDDTNDDKEGEEVPLTSRKKKKKAVRPVELPDKEEEEEEQAPTFNKTWMWWEKKDITQPLPEYGHEKPHLIKQPHEYHDQDEGHGEEVNSQGNLGLLFI</sequence>
<evidence type="ECO:0000256" key="1">
    <source>
        <dbReference type="SAM" id="MobiDB-lite"/>
    </source>
</evidence>
<reference evidence="2 3" key="1">
    <citation type="submission" date="2019-05" db="EMBL/GenBank/DDBJ databases">
        <title>Another draft genome of Portunus trituberculatus and its Hox gene families provides insights of decapod evolution.</title>
        <authorList>
            <person name="Jeong J.-H."/>
            <person name="Song I."/>
            <person name="Kim S."/>
            <person name="Choi T."/>
            <person name="Kim D."/>
            <person name="Ryu S."/>
            <person name="Kim W."/>
        </authorList>
    </citation>
    <scope>NUCLEOTIDE SEQUENCE [LARGE SCALE GENOMIC DNA]</scope>
    <source>
        <tissue evidence="2">Muscle</tissue>
    </source>
</reference>
<dbReference type="EMBL" id="VSRR010016478">
    <property type="protein sequence ID" value="MPC59337.1"/>
    <property type="molecule type" value="Genomic_DNA"/>
</dbReference>
<feature type="region of interest" description="Disordered" evidence="1">
    <location>
        <begin position="114"/>
        <end position="133"/>
    </location>
</feature>
<gene>
    <name evidence="2" type="ORF">E2C01_053355</name>
</gene>
<feature type="compositionally biased region" description="Basic and acidic residues" evidence="1">
    <location>
        <begin position="114"/>
        <end position="125"/>
    </location>
</feature>
<evidence type="ECO:0000313" key="2">
    <source>
        <dbReference type="EMBL" id="MPC59337.1"/>
    </source>
</evidence>
<feature type="compositionally biased region" description="Acidic residues" evidence="1">
    <location>
        <begin position="41"/>
        <end position="50"/>
    </location>
</feature>
<comment type="caution">
    <text evidence="2">The sequence shown here is derived from an EMBL/GenBank/DDBJ whole genome shotgun (WGS) entry which is preliminary data.</text>
</comment>
<organism evidence="2 3">
    <name type="scientific">Portunus trituberculatus</name>
    <name type="common">Swimming crab</name>
    <name type="synonym">Neptunus trituberculatus</name>
    <dbReference type="NCBI Taxonomy" id="210409"/>
    <lineage>
        <taxon>Eukaryota</taxon>
        <taxon>Metazoa</taxon>
        <taxon>Ecdysozoa</taxon>
        <taxon>Arthropoda</taxon>
        <taxon>Crustacea</taxon>
        <taxon>Multicrustacea</taxon>
        <taxon>Malacostraca</taxon>
        <taxon>Eumalacostraca</taxon>
        <taxon>Eucarida</taxon>
        <taxon>Decapoda</taxon>
        <taxon>Pleocyemata</taxon>
        <taxon>Brachyura</taxon>
        <taxon>Eubrachyura</taxon>
        <taxon>Portunoidea</taxon>
        <taxon>Portunidae</taxon>
        <taxon>Portuninae</taxon>
        <taxon>Portunus</taxon>
    </lineage>
</organism>
<dbReference type="AlphaFoldDB" id="A0A5B7GQ37"/>